<proteinExistence type="inferred from homology"/>
<comment type="similarity">
    <text evidence="1">Belongs to the hemerythrin family.</text>
</comment>
<accession>A0A1I7D8C0</accession>
<keyword evidence="2" id="KW-0813">Transport</keyword>
<evidence type="ECO:0000256" key="2">
    <source>
        <dbReference type="ARBA" id="ARBA00022621"/>
    </source>
</evidence>
<sequence>MATALSHDLNAMPQPAAALSWHDGFLLGFAQMDETHREFVDCVAALQQCDEAAVPRTLAAFEKHAVAHFEQEEQWMQDTSFPAAQCHADEHAAVLRSVREVAQMLRDGAACQVARELAEALAGWFPGHADYMDAALSHWMSKRTHGGLPVVLRRAMPGIAAPAFDSSLQAGTTR</sequence>
<keyword evidence="4" id="KW-0408">Iron</keyword>
<dbReference type="GO" id="GO:0005344">
    <property type="term" value="F:oxygen carrier activity"/>
    <property type="evidence" value="ECO:0007669"/>
    <property type="project" value="UniProtKB-KW"/>
</dbReference>
<dbReference type="SUPFAM" id="SSF47188">
    <property type="entry name" value="Hemerythrin-like"/>
    <property type="match status" value="1"/>
</dbReference>
<evidence type="ECO:0000256" key="3">
    <source>
        <dbReference type="ARBA" id="ARBA00022723"/>
    </source>
</evidence>
<dbReference type="InterPro" id="IPR012827">
    <property type="entry name" value="Hemerythrin_metal-bd"/>
</dbReference>
<evidence type="ECO:0000256" key="1">
    <source>
        <dbReference type="ARBA" id="ARBA00010587"/>
    </source>
</evidence>
<dbReference type="Pfam" id="PF01814">
    <property type="entry name" value="Hemerythrin"/>
    <property type="match status" value="1"/>
</dbReference>
<protein>
    <submittedName>
        <fullName evidence="6">Hemerythrin</fullName>
    </submittedName>
</protein>
<name>A0A1I7D8C0_9BURK</name>
<dbReference type="InterPro" id="IPR050669">
    <property type="entry name" value="Hemerythrin"/>
</dbReference>
<evidence type="ECO:0000256" key="4">
    <source>
        <dbReference type="ARBA" id="ARBA00023004"/>
    </source>
</evidence>
<dbReference type="InterPro" id="IPR016131">
    <property type="entry name" value="Haemerythrin_Fe_BS"/>
</dbReference>
<evidence type="ECO:0000259" key="5">
    <source>
        <dbReference type="Pfam" id="PF01814"/>
    </source>
</evidence>
<dbReference type="Proteomes" id="UP000198844">
    <property type="component" value="Unassembled WGS sequence"/>
</dbReference>
<evidence type="ECO:0000313" key="7">
    <source>
        <dbReference type="Proteomes" id="UP000198844"/>
    </source>
</evidence>
<evidence type="ECO:0000313" key="6">
    <source>
        <dbReference type="EMBL" id="SFU07900.1"/>
    </source>
</evidence>
<dbReference type="PROSITE" id="PS00550">
    <property type="entry name" value="HEMERYTHRINS"/>
    <property type="match status" value="1"/>
</dbReference>
<dbReference type="InterPro" id="IPR012312">
    <property type="entry name" value="Hemerythrin-like"/>
</dbReference>
<dbReference type="GO" id="GO:0046872">
    <property type="term" value="F:metal ion binding"/>
    <property type="evidence" value="ECO:0007669"/>
    <property type="project" value="UniProtKB-KW"/>
</dbReference>
<dbReference type="EMBL" id="FPBH01000009">
    <property type="protein sequence ID" value="SFU07900.1"/>
    <property type="molecule type" value="Genomic_DNA"/>
</dbReference>
<dbReference type="AlphaFoldDB" id="A0A1I7D8C0"/>
<dbReference type="NCBIfam" id="TIGR02481">
    <property type="entry name" value="hemeryth_dom"/>
    <property type="match status" value="1"/>
</dbReference>
<gene>
    <name evidence="6" type="ORF">SAMN05192563_100910</name>
</gene>
<dbReference type="Gene3D" id="1.20.120.50">
    <property type="entry name" value="Hemerythrin-like"/>
    <property type="match status" value="1"/>
</dbReference>
<organism evidence="6 7">
    <name type="scientific">Paraburkholderia aspalathi</name>
    <dbReference type="NCBI Taxonomy" id="1324617"/>
    <lineage>
        <taxon>Bacteria</taxon>
        <taxon>Pseudomonadati</taxon>
        <taxon>Pseudomonadota</taxon>
        <taxon>Betaproteobacteria</taxon>
        <taxon>Burkholderiales</taxon>
        <taxon>Burkholderiaceae</taxon>
        <taxon>Paraburkholderia</taxon>
    </lineage>
</organism>
<reference evidence="6 7" key="1">
    <citation type="submission" date="2016-10" db="EMBL/GenBank/DDBJ databases">
        <authorList>
            <person name="de Groot N.N."/>
        </authorList>
    </citation>
    <scope>NUCLEOTIDE SEQUENCE [LARGE SCALE GENOMIC DNA]</scope>
    <source>
        <strain evidence="6 7">LMG 27731</strain>
    </source>
</reference>
<dbReference type="CDD" id="cd12107">
    <property type="entry name" value="Hemerythrin"/>
    <property type="match status" value="1"/>
</dbReference>
<feature type="domain" description="Hemerythrin-like" evidence="5">
    <location>
        <begin position="29"/>
        <end position="134"/>
    </location>
</feature>
<dbReference type="InterPro" id="IPR035938">
    <property type="entry name" value="Hemerythrin-like_sf"/>
</dbReference>
<keyword evidence="3" id="KW-0479">Metal-binding</keyword>
<dbReference type="RefSeq" id="WP_244179378.1">
    <property type="nucleotide sequence ID" value="NZ_FPBH01000009.1"/>
</dbReference>
<keyword evidence="2" id="KW-0561">Oxygen transport</keyword>
<dbReference type="PANTHER" id="PTHR37164">
    <property type="entry name" value="BACTERIOHEMERYTHRIN"/>
    <property type="match status" value="1"/>
</dbReference>
<dbReference type="PANTHER" id="PTHR37164:SF1">
    <property type="entry name" value="BACTERIOHEMERYTHRIN"/>
    <property type="match status" value="1"/>
</dbReference>